<evidence type="ECO:0000256" key="4">
    <source>
        <dbReference type="ARBA" id="ARBA00022857"/>
    </source>
</evidence>
<dbReference type="GO" id="GO:0005886">
    <property type="term" value="C:plasma membrane"/>
    <property type="evidence" value="ECO:0007669"/>
    <property type="project" value="TreeGrafter"/>
</dbReference>
<reference evidence="10 11" key="1">
    <citation type="journal article" date="2014" name="Proc. Natl. Acad. Sci. U.S.A.">
        <title>Functional type 2 photosynthetic reaction centers found in the rare bacterial phylum Gemmatimonadetes.</title>
        <authorList>
            <person name="Zeng Y."/>
            <person name="Feng F."/>
            <person name="Medova H."/>
            <person name="Dean J."/>
            <person name="Koblizek M."/>
        </authorList>
    </citation>
    <scope>NUCLEOTIDE SEQUENCE [LARGE SCALE GENOMIC DNA]</scope>
    <source>
        <strain evidence="10 11">AP64</strain>
    </source>
</reference>
<evidence type="ECO:0000313" key="11">
    <source>
        <dbReference type="Proteomes" id="UP000076404"/>
    </source>
</evidence>
<dbReference type="NCBIfam" id="NF006942">
    <property type="entry name" value="PRK09424.1"/>
    <property type="match status" value="1"/>
</dbReference>
<evidence type="ECO:0000313" key="10">
    <source>
        <dbReference type="EMBL" id="AMW03839.1"/>
    </source>
</evidence>
<dbReference type="SMART" id="SM01002">
    <property type="entry name" value="AlaDh_PNT_C"/>
    <property type="match status" value="1"/>
</dbReference>
<evidence type="ECO:0000256" key="6">
    <source>
        <dbReference type="ARBA" id="ARBA00023027"/>
    </source>
</evidence>
<evidence type="ECO:0000256" key="5">
    <source>
        <dbReference type="ARBA" id="ARBA00022967"/>
    </source>
</evidence>
<dbReference type="Pfam" id="PF05222">
    <property type="entry name" value="AlaDh_PNT_N"/>
    <property type="match status" value="1"/>
</dbReference>
<dbReference type="EC" id="7.1.1.1" evidence="2"/>
<keyword evidence="6" id="KW-0520">NAD</keyword>
<feature type="domain" description="Alanine dehydrogenase/pyridine nucleotide transhydrogenase N-terminal" evidence="9">
    <location>
        <begin position="4"/>
        <end position="139"/>
    </location>
</feature>
<dbReference type="Proteomes" id="UP000076404">
    <property type="component" value="Chromosome"/>
</dbReference>
<dbReference type="InterPro" id="IPR036291">
    <property type="entry name" value="NAD(P)-bd_dom_sf"/>
</dbReference>
<reference evidence="10 11" key="2">
    <citation type="journal article" date="2016" name="Environ. Microbiol. Rep.">
        <title>Metagenomic evidence for the presence of phototrophic Gemmatimonadetes bacteria in diverse environments.</title>
        <authorList>
            <person name="Zeng Y."/>
            <person name="Baumbach J."/>
            <person name="Barbosa E.G."/>
            <person name="Azevedo V."/>
            <person name="Zhang C."/>
            <person name="Koblizek M."/>
        </authorList>
    </citation>
    <scope>NUCLEOTIDE SEQUENCE [LARGE SCALE GENOMIC DNA]</scope>
    <source>
        <strain evidence="10 11">AP64</strain>
    </source>
</reference>
<dbReference type="eggNOG" id="COG3288">
    <property type="taxonomic scope" value="Bacteria"/>
</dbReference>
<protein>
    <recommendedName>
        <fullName evidence="2">proton-translocating NAD(P)(+) transhydrogenase</fullName>
        <ecNumber evidence="2">7.1.1.1</ecNumber>
    </recommendedName>
</protein>
<comment type="function">
    <text evidence="1">The transhydrogenation between NADH and NADP is coupled to respiration and ATP hydrolysis and functions as a proton pump across the membrane.</text>
</comment>
<evidence type="ECO:0000256" key="7">
    <source>
        <dbReference type="ARBA" id="ARBA00048202"/>
    </source>
</evidence>
<evidence type="ECO:0000259" key="8">
    <source>
        <dbReference type="SMART" id="SM01002"/>
    </source>
</evidence>
<name>A0A143BFR0_9BACT</name>
<dbReference type="InterPro" id="IPR007886">
    <property type="entry name" value="AlaDH/PNT_N"/>
</dbReference>
<evidence type="ECO:0000259" key="9">
    <source>
        <dbReference type="SMART" id="SM01003"/>
    </source>
</evidence>
<dbReference type="KEGG" id="gph:GEMMAAP_01230"/>
<accession>A0A143BFR0</accession>
<dbReference type="PANTHER" id="PTHR10160">
    <property type="entry name" value="NAD(P) TRANSHYDROGENASE"/>
    <property type="match status" value="1"/>
</dbReference>
<proteinExistence type="predicted"/>
<dbReference type="CDD" id="cd05304">
    <property type="entry name" value="Rubrum_tdh"/>
    <property type="match status" value="1"/>
</dbReference>
<organism evidence="10 11">
    <name type="scientific">Gemmatimonas phototrophica</name>
    <dbReference type="NCBI Taxonomy" id="1379270"/>
    <lineage>
        <taxon>Bacteria</taxon>
        <taxon>Pseudomonadati</taxon>
        <taxon>Gemmatimonadota</taxon>
        <taxon>Gemmatimonadia</taxon>
        <taxon>Gemmatimonadales</taxon>
        <taxon>Gemmatimonadaceae</taxon>
        <taxon>Gemmatimonas</taxon>
    </lineage>
</organism>
<sequence length="380" mass="38661">MKICVVAETAPNESRVALIPDSVSKLVKAGHEVVVQAGAGARAHFDDASYLAAGASIAPTALAAHAGAEIVVRVQRPDDAEVTLISEGAVLVSLMAPASALDTVVALSARRVTALALELVPRITRAQSMDVLSSQATVAGYKAVLIGASLLPRFLPMLTTAAGSITPAKAFVLGAGVAGLQALATARRLGAVTSGFDVRPAAAEQVKSLGATFVQSDVVSAASEDKGGYAKAQSDDEAARTLATIAKHIASQDLVVTTAQIPGRAAPRLITADMVRSMKPGSVIVDLAADTGGNCELTVPGETIEVNGVQVVGATNLPATMPTHASQMFSRNVLTLLQHIVSNEGTLTIDLADEITGAMALTHAGTPKSDTPKSATPTRS</sequence>
<evidence type="ECO:0000256" key="2">
    <source>
        <dbReference type="ARBA" id="ARBA00012943"/>
    </source>
</evidence>
<keyword evidence="11" id="KW-1185">Reference proteome</keyword>
<dbReference type="GO" id="GO:0008750">
    <property type="term" value="F:proton-translocating NAD(P)+ transhydrogenase activity"/>
    <property type="evidence" value="ECO:0007669"/>
    <property type="project" value="UniProtKB-EC"/>
</dbReference>
<dbReference type="OrthoDB" id="9804592at2"/>
<dbReference type="SUPFAM" id="SSF52283">
    <property type="entry name" value="Formate/glycerate dehydrogenase catalytic domain-like"/>
    <property type="match status" value="1"/>
</dbReference>
<dbReference type="SMART" id="SM01003">
    <property type="entry name" value="AlaDh_PNT_N"/>
    <property type="match status" value="1"/>
</dbReference>
<keyword evidence="4" id="KW-0521">NADP</keyword>
<feature type="domain" description="Alanine dehydrogenase/pyridine nucleotide transhydrogenase NAD(H)-binding" evidence="8">
    <location>
        <begin position="148"/>
        <end position="313"/>
    </location>
</feature>
<dbReference type="GO" id="GO:0006740">
    <property type="term" value="P:NADPH regeneration"/>
    <property type="evidence" value="ECO:0007669"/>
    <property type="project" value="TreeGrafter"/>
</dbReference>
<dbReference type="Gene3D" id="3.40.50.720">
    <property type="entry name" value="NAD(P)-binding Rossmann-like Domain"/>
    <property type="match status" value="2"/>
</dbReference>
<keyword evidence="5" id="KW-1278">Translocase</keyword>
<dbReference type="Pfam" id="PF01262">
    <property type="entry name" value="AlaDh_PNT_C"/>
    <property type="match status" value="1"/>
</dbReference>
<dbReference type="EMBL" id="CP011454">
    <property type="protein sequence ID" value="AMW03839.1"/>
    <property type="molecule type" value="Genomic_DNA"/>
</dbReference>
<dbReference type="STRING" id="1379270.GEMMAAP_01230"/>
<keyword evidence="3" id="KW-0547">Nucleotide-binding</keyword>
<comment type="catalytic activity">
    <reaction evidence="7">
        <text>NAD(+) + NADPH + H(+)(in) = NADH + NADP(+) + H(+)(out)</text>
        <dbReference type="Rhea" id="RHEA:47992"/>
        <dbReference type="ChEBI" id="CHEBI:15378"/>
        <dbReference type="ChEBI" id="CHEBI:57540"/>
        <dbReference type="ChEBI" id="CHEBI:57783"/>
        <dbReference type="ChEBI" id="CHEBI:57945"/>
        <dbReference type="ChEBI" id="CHEBI:58349"/>
        <dbReference type="EC" id="7.1.1.1"/>
    </reaction>
</comment>
<dbReference type="GO" id="GO:0050661">
    <property type="term" value="F:NADP binding"/>
    <property type="evidence" value="ECO:0007669"/>
    <property type="project" value="TreeGrafter"/>
</dbReference>
<dbReference type="SUPFAM" id="SSF51735">
    <property type="entry name" value="NAD(P)-binding Rossmann-fold domains"/>
    <property type="match status" value="1"/>
</dbReference>
<evidence type="ECO:0000256" key="1">
    <source>
        <dbReference type="ARBA" id="ARBA00003943"/>
    </source>
</evidence>
<gene>
    <name evidence="10" type="ORF">GEMMAAP_01230</name>
</gene>
<dbReference type="RefSeq" id="WP_026849113.1">
    <property type="nucleotide sequence ID" value="NZ_CP011454.1"/>
</dbReference>
<evidence type="ECO:0000256" key="3">
    <source>
        <dbReference type="ARBA" id="ARBA00022741"/>
    </source>
</evidence>
<dbReference type="PANTHER" id="PTHR10160:SF19">
    <property type="entry name" value="PROTON-TRANSLOCATING NAD(P)(+) TRANSHYDROGENASE"/>
    <property type="match status" value="1"/>
</dbReference>
<dbReference type="AlphaFoldDB" id="A0A143BFR0"/>
<dbReference type="InterPro" id="IPR007698">
    <property type="entry name" value="AlaDH/PNT_NAD(H)-bd"/>
</dbReference>